<keyword evidence="9" id="KW-0902">Two-component regulatory system</keyword>
<evidence type="ECO:0000256" key="9">
    <source>
        <dbReference type="ARBA" id="ARBA00023012"/>
    </source>
</evidence>
<dbReference type="GO" id="GO:0000155">
    <property type="term" value="F:phosphorelay sensor kinase activity"/>
    <property type="evidence" value="ECO:0007669"/>
    <property type="project" value="InterPro"/>
</dbReference>
<dbReference type="PROSITE" id="PS50110">
    <property type="entry name" value="RESPONSE_REGULATORY"/>
    <property type="match status" value="2"/>
</dbReference>
<dbReference type="PROSITE" id="PS50109">
    <property type="entry name" value="HIS_KIN"/>
    <property type="match status" value="2"/>
</dbReference>
<dbReference type="Pfam" id="PF02518">
    <property type="entry name" value="HATPase_c"/>
    <property type="match status" value="2"/>
</dbReference>
<dbReference type="Pfam" id="PF00512">
    <property type="entry name" value="HisKA"/>
    <property type="match status" value="2"/>
</dbReference>
<dbReference type="InterPro" id="IPR005467">
    <property type="entry name" value="His_kinase_dom"/>
</dbReference>
<reference evidence="15 16" key="1">
    <citation type="journal article" date="2010" name="Int. J. Syst. Evol. Microbiol.">
        <title>Reclassification of Herbaspirillum putei as a later heterotypic synonym of Herbaspirillum huttiense, with the description of H. huttiense subsp. huttiense subsp. nov. and H. huttiense subsp. putei subsp. nov., comb. nov., and description of Herbaspirillum aquaticum sp. nov.</title>
        <authorList>
            <person name="Dobritsa A.P."/>
            <person name="Reddy M.C."/>
            <person name="Samadpour M."/>
        </authorList>
    </citation>
    <scope>NUCLEOTIDE SEQUENCE [LARGE SCALE GENOMIC DNA]</scope>
    <source>
        <strain evidence="15 16">IEH 4430</strain>
    </source>
</reference>
<evidence type="ECO:0000256" key="2">
    <source>
        <dbReference type="ARBA" id="ARBA00004429"/>
    </source>
</evidence>
<dbReference type="SUPFAM" id="SSF52172">
    <property type="entry name" value="CheY-like"/>
    <property type="match status" value="2"/>
</dbReference>
<dbReference type="SUPFAM" id="SSF47384">
    <property type="entry name" value="Homodimeric domain of signal transducing histidine kinase"/>
    <property type="match status" value="2"/>
</dbReference>
<dbReference type="GO" id="GO:0005524">
    <property type="term" value="F:ATP binding"/>
    <property type="evidence" value="ECO:0007669"/>
    <property type="project" value="UniProtKB-KW"/>
</dbReference>
<dbReference type="InterPro" id="IPR035965">
    <property type="entry name" value="PAS-like_dom_sf"/>
</dbReference>
<dbReference type="Gene3D" id="3.30.450.40">
    <property type="match status" value="1"/>
</dbReference>
<evidence type="ECO:0000256" key="3">
    <source>
        <dbReference type="ARBA" id="ARBA00012438"/>
    </source>
</evidence>
<keyword evidence="7" id="KW-0418">Kinase</keyword>
<dbReference type="EMBL" id="NJGV01000019">
    <property type="protein sequence ID" value="OWY33291.1"/>
    <property type="molecule type" value="Genomic_DNA"/>
</dbReference>
<dbReference type="PRINTS" id="PR00344">
    <property type="entry name" value="BCTRLSENSOR"/>
</dbReference>
<protein>
    <recommendedName>
        <fullName evidence="3">histidine kinase</fullName>
        <ecNumber evidence="3">2.7.13.3</ecNumber>
    </recommendedName>
</protein>
<dbReference type="Gene3D" id="1.10.287.130">
    <property type="match status" value="2"/>
</dbReference>
<keyword evidence="8" id="KW-0067">ATP-binding</keyword>
<proteinExistence type="predicted"/>
<dbReference type="InterPro" id="IPR011006">
    <property type="entry name" value="CheY-like_superfamily"/>
</dbReference>
<dbReference type="FunFam" id="1.10.287.130:FF:000045">
    <property type="entry name" value="Two-component system sensor histidine kinase/response regulator"/>
    <property type="match status" value="1"/>
</dbReference>
<accession>A0A225SQD0</accession>
<dbReference type="Proteomes" id="UP000214747">
    <property type="component" value="Unassembled WGS sequence"/>
</dbReference>
<evidence type="ECO:0000256" key="5">
    <source>
        <dbReference type="ARBA" id="ARBA00022679"/>
    </source>
</evidence>
<keyword evidence="16" id="KW-1185">Reference proteome</keyword>
<sequence length="1268" mass="138295">MDEQQSEFSWLSGGGEMGKLIRAMDWSSTPLGPLDTWPQSLRTAVSLCLSSTFPILIAWGPHDIQIYNDAYRPICGAKHPESMGQDFRICWATALPVVGDAFDRAHQGEGTYIRDQRMFLDRYGYLEEAFMTFSFSPIRVESGEVGGVFHPISESTDKVLGARRTAALRELATALGKCLSIDDLCQGLEQRHAAMELDLPFMLFYQLEGDVLQRRGVAGIAADSALAPASVRLDDAQAWPFAQALAEQRMVQVDDLAVRFGPFVAGPYEEAPVQAVILPVTVAGMEQPFGFVVAGVSARRALDAEYQDFYALLGGALSTAVSNVLVYLHEQRKAEELAQIDRAKTAFFSNISHEFRTPLTLMVGPLDDALADQAEPLGPAQRKRLEVTHRNSLRLLKLVNALLDFSRIEAGRAKASFVATDLAGLTEDLASVFRSTIEKAGLRYEVQALPLPEAVHVDRDMWEKIIFNLLSNAFKFTFEGSITVRLEPLEGRVRLSVTDTGSGIALDQQARVFERFHRIDNAHGRTYEGTGIGLALIQELVKLHHGQIGVHSVPGAGSTFFVEIPFGTAHLQADDVIRADAVAISQDRQPGQAFVEEAQAWLPAATTALLSGTVADAPTGAAPSAPLPDEGTQAVRIVIADDNRDMREYLQRLLGGYAEVQVCADGEAAWKAVHASPPDLVLSDVMMPVLDGFGLLARIKNDAHTREVPVILLSARAGEEARIEGIAAGADDYLVKPFAATELMIRVKSQVDAARRRKAARQALLASERYFRSLVDASTAIIWTTGPDGRTNYFSRHWHDFTGLPASAIAEGGHIACIHPEDREAAVAEFVRCQQTRSAFHVVYRLRHADGGYRWVIDSGTPLPTGDDLPGGFVGAIVDVHEEREAKRNLELLAQDLTTINRRQREFLVTLAHELRNPLAPIRNGLEVMKLIGAGSERQHNIHQMMDRQIRHLAHLIEDLLDISRITEGKIKLRKQHMSVKSALASAVEISMPLIEKNRHKLELEAPESDLYLQADTHRVVQVVSNILNNAAKYTPAGGLIRVTARMDGEDVLISVSDNGVGLAAEDIGTVFDMFTQIQSEVDRAQGGLGIGLHLVKRLVDLHEGSVSVTSPGPGQGATFMVRLPQTTAAQRTESMDEPSQAEGGRGLEILIVDDNADNADMLAMLLNYRGHATHVAANGAEALRLMQEVKPDAGFIDIGLPDMSGYALARQLRDHEQGAAMQLIALTGRGSEADRQEAAAAGFDHHLTKPAPLERLVEILAGAGQGR</sequence>
<evidence type="ECO:0000256" key="10">
    <source>
        <dbReference type="PROSITE-ProRule" id="PRU00169"/>
    </source>
</evidence>
<feature type="modified residue" description="4-aspartylphosphate" evidence="10">
    <location>
        <position position="684"/>
    </location>
</feature>
<comment type="caution">
    <text evidence="15">The sequence shown here is derived from an EMBL/GenBank/DDBJ whole genome shotgun (WGS) entry which is preliminary data.</text>
</comment>
<feature type="domain" description="Response regulatory" evidence="12">
    <location>
        <begin position="636"/>
        <end position="751"/>
    </location>
</feature>
<dbReference type="InterPro" id="IPR004358">
    <property type="entry name" value="Sig_transdc_His_kin-like_C"/>
</dbReference>
<feature type="domain" description="Histidine kinase" evidence="11">
    <location>
        <begin position="910"/>
        <end position="1128"/>
    </location>
</feature>
<evidence type="ECO:0000256" key="1">
    <source>
        <dbReference type="ARBA" id="ARBA00000085"/>
    </source>
</evidence>
<comment type="catalytic activity">
    <reaction evidence="1">
        <text>ATP + protein L-histidine = ADP + protein N-phospho-L-histidine.</text>
        <dbReference type="EC" id="2.7.13.3"/>
    </reaction>
</comment>
<evidence type="ECO:0000259" key="11">
    <source>
        <dbReference type="PROSITE" id="PS50109"/>
    </source>
</evidence>
<dbReference type="InterPro" id="IPR001610">
    <property type="entry name" value="PAC"/>
</dbReference>
<dbReference type="InterPro" id="IPR000014">
    <property type="entry name" value="PAS"/>
</dbReference>
<keyword evidence="6" id="KW-0547">Nucleotide-binding</keyword>
<dbReference type="Gene3D" id="3.40.50.2300">
    <property type="match status" value="2"/>
</dbReference>
<dbReference type="PANTHER" id="PTHR43547">
    <property type="entry name" value="TWO-COMPONENT HISTIDINE KINASE"/>
    <property type="match status" value="1"/>
</dbReference>
<dbReference type="PROSITE" id="PS50112">
    <property type="entry name" value="PAS"/>
    <property type="match status" value="1"/>
</dbReference>
<feature type="modified residue" description="4-aspartylphosphate" evidence="10">
    <location>
        <position position="1198"/>
    </location>
</feature>
<dbReference type="CDD" id="cd00082">
    <property type="entry name" value="HisKA"/>
    <property type="match status" value="2"/>
</dbReference>
<evidence type="ECO:0000259" key="13">
    <source>
        <dbReference type="PROSITE" id="PS50112"/>
    </source>
</evidence>
<dbReference type="Pfam" id="PF08447">
    <property type="entry name" value="PAS_3"/>
    <property type="match status" value="1"/>
</dbReference>
<feature type="domain" description="Response regulatory" evidence="12">
    <location>
        <begin position="1149"/>
        <end position="1265"/>
    </location>
</feature>
<feature type="domain" description="PAS" evidence="13">
    <location>
        <begin position="767"/>
        <end position="824"/>
    </location>
</feature>
<keyword evidence="4 10" id="KW-0597">Phosphoprotein</keyword>
<evidence type="ECO:0000313" key="16">
    <source>
        <dbReference type="Proteomes" id="UP000214747"/>
    </source>
</evidence>
<dbReference type="GO" id="GO:0005886">
    <property type="term" value="C:plasma membrane"/>
    <property type="evidence" value="ECO:0007669"/>
    <property type="project" value="UniProtKB-SubCell"/>
</dbReference>
<dbReference type="FunFam" id="3.30.565.10:FF:000006">
    <property type="entry name" value="Sensor histidine kinase WalK"/>
    <property type="match status" value="1"/>
</dbReference>
<dbReference type="AlphaFoldDB" id="A0A225SQD0"/>
<dbReference type="SMART" id="SM00091">
    <property type="entry name" value="PAS"/>
    <property type="match status" value="1"/>
</dbReference>
<dbReference type="InterPro" id="IPR013655">
    <property type="entry name" value="PAS_fold_3"/>
</dbReference>
<dbReference type="InterPro" id="IPR001789">
    <property type="entry name" value="Sig_transdc_resp-reg_receiver"/>
</dbReference>
<gene>
    <name evidence="15" type="ORF">CEJ45_17740</name>
</gene>
<feature type="domain" description="Histidine kinase" evidence="11">
    <location>
        <begin position="350"/>
        <end position="568"/>
    </location>
</feature>
<evidence type="ECO:0000313" key="15">
    <source>
        <dbReference type="EMBL" id="OWY33291.1"/>
    </source>
</evidence>
<dbReference type="InterPro" id="IPR003661">
    <property type="entry name" value="HisK_dim/P_dom"/>
</dbReference>
<dbReference type="Gene3D" id="3.30.450.20">
    <property type="entry name" value="PAS domain"/>
    <property type="match status" value="2"/>
</dbReference>
<dbReference type="InterPro" id="IPR029016">
    <property type="entry name" value="GAF-like_dom_sf"/>
</dbReference>
<dbReference type="RefSeq" id="WP_088756360.1">
    <property type="nucleotide sequence ID" value="NZ_NJGV01000019.1"/>
</dbReference>
<dbReference type="Gene3D" id="3.30.565.10">
    <property type="entry name" value="Histidine kinase-like ATPase, C-terminal domain"/>
    <property type="match status" value="2"/>
</dbReference>
<evidence type="ECO:0000256" key="8">
    <source>
        <dbReference type="ARBA" id="ARBA00022840"/>
    </source>
</evidence>
<dbReference type="InterPro" id="IPR003594">
    <property type="entry name" value="HATPase_dom"/>
</dbReference>
<dbReference type="PANTHER" id="PTHR43547:SF2">
    <property type="entry name" value="HYBRID SIGNAL TRANSDUCTION HISTIDINE KINASE C"/>
    <property type="match status" value="1"/>
</dbReference>
<dbReference type="CDD" id="cd17580">
    <property type="entry name" value="REC_2_DhkD-like"/>
    <property type="match status" value="1"/>
</dbReference>
<dbReference type="InterPro" id="IPR036097">
    <property type="entry name" value="HisK_dim/P_sf"/>
</dbReference>
<dbReference type="CDD" id="cd17574">
    <property type="entry name" value="REC_OmpR"/>
    <property type="match status" value="1"/>
</dbReference>
<dbReference type="NCBIfam" id="TIGR00229">
    <property type="entry name" value="sensory_box"/>
    <property type="match status" value="1"/>
</dbReference>
<dbReference type="SUPFAM" id="SSF55785">
    <property type="entry name" value="PYP-like sensor domain (PAS domain)"/>
    <property type="match status" value="1"/>
</dbReference>
<feature type="domain" description="PAC" evidence="14">
    <location>
        <begin position="840"/>
        <end position="892"/>
    </location>
</feature>
<dbReference type="SMART" id="SM00448">
    <property type="entry name" value="REC"/>
    <property type="match status" value="2"/>
</dbReference>
<dbReference type="SMART" id="SM00387">
    <property type="entry name" value="HATPase_c"/>
    <property type="match status" value="2"/>
</dbReference>
<dbReference type="CDD" id="cd16922">
    <property type="entry name" value="HATPase_EvgS-ArcB-TorS-like"/>
    <property type="match status" value="1"/>
</dbReference>
<comment type="subcellular location">
    <subcellularLocation>
        <location evidence="2">Cell inner membrane</location>
        <topology evidence="2">Multi-pass membrane protein</topology>
    </subcellularLocation>
</comment>
<dbReference type="InterPro" id="IPR000700">
    <property type="entry name" value="PAS-assoc_C"/>
</dbReference>
<dbReference type="PROSITE" id="PS50113">
    <property type="entry name" value="PAC"/>
    <property type="match status" value="1"/>
</dbReference>
<dbReference type="CDD" id="cd00130">
    <property type="entry name" value="PAS"/>
    <property type="match status" value="1"/>
</dbReference>
<dbReference type="Pfam" id="PF00072">
    <property type="entry name" value="Response_reg"/>
    <property type="match status" value="2"/>
</dbReference>
<evidence type="ECO:0000259" key="12">
    <source>
        <dbReference type="PROSITE" id="PS50110"/>
    </source>
</evidence>
<organism evidence="15 16">
    <name type="scientific">Herbaspirillum aquaticum</name>
    <dbReference type="NCBI Taxonomy" id="568783"/>
    <lineage>
        <taxon>Bacteria</taxon>
        <taxon>Pseudomonadati</taxon>
        <taxon>Pseudomonadota</taxon>
        <taxon>Betaproteobacteria</taxon>
        <taxon>Burkholderiales</taxon>
        <taxon>Oxalobacteraceae</taxon>
        <taxon>Herbaspirillum</taxon>
    </lineage>
</organism>
<keyword evidence="5" id="KW-0808">Transferase</keyword>
<dbReference type="SUPFAM" id="SSF55874">
    <property type="entry name" value="ATPase domain of HSP90 chaperone/DNA topoisomerase II/histidine kinase"/>
    <property type="match status" value="2"/>
</dbReference>
<dbReference type="FunFam" id="3.30.565.10:FF:000037">
    <property type="entry name" value="Hybrid sensor histidine kinase/response regulator"/>
    <property type="match status" value="1"/>
</dbReference>
<evidence type="ECO:0000256" key="7">
    <source>
        <dbReference type="ARBA" id="ARBA00022777"/>
    </source>
</evidence>
<evidence type="ECO:0000256" key="6">
    <source>
        <dbReference type="ARBA" id="ARBA00022741"/>
    </source>
</evidence>
<evidence type="ECO:0000259" key="14">
    <source>
        <dbReference type="PROSITE" id="PS50113"/>
    </source>
</evidence>
<dbReference type="SMART" id="SM00388">
    <property type="entry name" value="HisKA"/>
    <property type="match status" value="2"/>
</dbReference>
<name>A0A225SQD0_9BURK</name>
<evidence type="ECO:0000256" key="4">
    <source>
        <dbReference type="ARBA" id="ARBA00022553"/>
    </source>
</evidence>
<dbReference type="EC" id="2.7.13.3" evidence="3"/>
<dbReference type="InterPro" id="IPR036890">
    <property type="entry name" value="HATPase_C_sf"/>
</dbReference>
<dbReference type="SMART" id="SM00086">
    <property type="entry name" value="PAC"/>
    <property type="match status" value="1"/>
</dbReference>